<organism evidence="2 3">
    <name type="scientific">Methylorubrum rhodesianum</name>
    <dbReference type="NCBI Taxonomy" id="29427"/>
    <lineage>
        <taxon>Bacteria</taxon>
        <taxon>Pseudomonadati</taxon>
        <taxon>Pseudomonadota</taxon>
        <taxon>Alphaproteobacteria</taxon>
        <taxon>Hyphomicrobiales</taxon>
        <taxon>Methylobacteriaceae</taxon>
        <taxon>Methylorubrum</taxon>
    </lineage>
</organism>
<keyword evidence="1" id="KW-1133">Transmembrane helix</keyword>
<dbReference type="EMBL" id="JAQYXL010000001">
    <property type="protein sequence ID" value="MEN3226527.1"/>
    <property type="molecule type" value="Genomic_DNA"/>
</dbReference>
<evidence type="ECO:0000313" key="2">
    <source>
        <dbReference type="EMBL" id="MEN3226527.1"/>
    </source>
</evidence>
<protein>
    <submittedName>
        <fullName evidence="2">Uncharacterized protein</fullName>
    </submittedName>
</protein>
<accession>A0ABU9Z5L9</accession>
<gene>
    <name evidence="2" type="ORF">PUR21_02400</name>
</gene>
<dbReference type="RefSeq" id="WP_246750741.1">
    <property type="nucleotide sequence ID" value="NZ_JACWCW010000023.1"/>
</dbReference>
<comment type="caution">
    <text evidence="2">The sequence shown here is derived from an EMBL/GenBank/DDBJ whole genome shotgun (WGS) entry which is preliminary data.</text>
</comment>
<keyword evidence="1" id="KW-0812">Transmembrane</keyword>
<sequence length="73" mass="7520">MFGFGLRSDWQPIPRYEADIAFSAKGLLEGAVALLGATVRVGALLASGPAFIAGIVTVVILAIGTSLARCWTA</sequence>
<dbReference type="Proteomes" id="UP001404845">
    <property type="component" value="Unassembled WGS sequence"/>
</dbReference>
<evidence type="ECO:0000256" key="1">
    <source>
        <dbReference type="SAM" id="Phobius"/>
    </source>
</evidence>
<keyword evidence="3" id="KW-1185">Reference proteome</keyword>
<feature type="transmembrane region" description="Helical" evidence="1">
    <location>
        <begin position="50"/>
        <end position="71"/>
    </location>
</feature>
<reference evidence="2 3" key="1">
    <citation type="journal article" date="2023" name="PLoS ONE">
        <title>Complete genome assembly of Hawai'i environmental nontuberculous mycobacteria reveals unexpected co-isolation with methylobacteria.</title>
        <authorList>
            <person name="Hendrix J."/>
            <person name="Epperson L.E."/>
            <person name="Tong E.I."/>
            <person name="Chan Y.L."/>
            <person name="Hasan N.A."/>
            <person name="Dawrs S.N."/>
            <person name="Norton G.J."/>
            <person name="Virdi R."/>
            <person name="Crooks J.L."/>
            <person name="Chan E.D."/>
            <person name="Honda J.R."/>
            <person name="Strong M."/>
        </authorList>
    </citation>
    <scope>NUCLEOTIDE SEQUENCE [LARGE SCALE GENOMIC DNA]</scope>
    <source>
        <strain evidence="2 3">NJH_HI01</strain>
    </source>
</reference>
<evidence type="ECO:0000313" key="3">
    <source>
        <dbReference type="Proteomes" id="UP001404845"/>
    </source>
</evidence>
<keyword evidence="1" id="KW-0472">Membrane</keyword>
<name>A0ABU9Z5L9_9HYPH</name>
<proteinExistence type="predicted"/>